<dbReference type="FunFam" id="3.80.10.10:FF:000275">
    <property type="entry name" value="Leucine-rich repeat receptor-like protein kinase"/>
    <property type="match status" value="1"/>
</dbReference>
<dbReference type="PANTHER" id="PTHR48007">
    <property type="entry name" value="LEUCINE-RICH REPEAT RECEPTOR-LIKE PROTEIN KINASE PXC1"/>
    <property type="match status" value="1"/>
</dbReference>
<feature type="transmembrane region" description="Helical" evidence="10">
    <location>
        <begin position="222"/>
        <end position="246"/>
    </location>
</feature>
<evidence type="ECO:0000256" key="5">
    <source>
        <dbReference type="ARBA" id="ARBA00022729"/>
    </source>
</evidence>
<dbReference type="GO" id="GO:0004672">
    <property type="term" value="F:protein kinase activity"/>
    <property type="evidence" value="ECO:0007669"/>
    <property type="project" value="InterPro"/>
</dbReference>
<evidence type="ECO:0000256" key="10">
    <source>
        <dbReference type="SAM" id="Phobius"/>
    </source>
</evidence>
<accession>A0AAD8LIU6</accession>
<sequence>MEINHICSLIFVIMLIILACFTIRNYAVRSDIDCLRSIKESLEDPENVLSSWDFNNKTEGYVCRFTGVECWHPDESKVLNLRLSDMGLKGPFPTGLKNCTSLVGLDLSRNNLLGHIPSNVTDVLSYITSLDLSYNKLSGPIPSSFGNLRYINVLRLNNNQLTGQIPLELSKLPRIKVFNVANNKLSGQVPVFDSTSVSNESYANNPGLCGAPLSPCENYVDMFFLGFLVGFPISTTFTVLFMLCLLPGPSTLRNMRPYHLMVKKINGMKPKPKPEPHQIRRISQIVITKDNKTEESKKYVRRLNLVELKLATNDFDVKNVIGYGNMGLMYKAMFPNGLMLAVKRLHKFESFENEFLLEIEILGRLRHTNLVPLLCFCFEMKKKYLAYKYMSNGTLYQWLHSKPQVEGMKMGWSLRLRIAVGIARGLAWLHHNNILRVAHLKISSKCILLDDKFEPKISNFGKSNILMNTSGIPSSSHTFVVPHSSRGAYTEDVYSFGVLLLELVSGRERRSVKTDSVSENVCCEEFNMIDECLLGQGFEEEIYEALRVAEKCIQTYQDEATSMLQVYQAIRAIGTSRHEICVDPCIELEVNEGRTRTTRSEKVKIIKGFRFEDEAQISSTTIEHIDSSFNLPVTFNNVQAQIDDHNGDLWVLVQICGGAPNSPLVTTHYHQI</sequence>
<keyword evidence="3" id="KW-0433">Leucine-rich repeat</keyword>
<dbReference type="InterPro" id="IPR011009">
    <property type="entry name" value="Kinase-like_dom_sf"/>
</dbReference>
<keyword evidence="13" id="KW-1185">Reference proteome</keyword>
<keyword evidence="5" id="KW-0732">Signal</keyword>
<evidence type="ECO:0000256" key="2">
    <source>
        <dbReference type="ARBA" id="ARBA00009592"/>
    </source>
</evidence>
<dbReference type="GO" id="GO:0005524">
    <property type="term" value="F:ATP binding"/>
    <property type="evidence" value="ECO:0007669"/>
    <property type="project" value="InterPro"/>
</dbReference>
<dbReference type="InterPro" id="IPR000719">
    <property type="entry name" value="Prot_kinase_dom"/>
</dbReference>
<feature type="transmembrane region" description="Helical" evidence="10">
    <location>
        <begin position="7"/>
        <end position="27"/>
    </location>
</feature>
<dbReference type="InterPro" id="IPR046959">
    <property type="entry name" value="PRK1-6/SRF4-like"/>
</dbReference>
<dbReference type="InterPro" id="IPR001611">
    <property type="entry name" value="Leu-rich_rpt"/>
</dbReference>
<proteinExistence type="inferred from homology"/>
<dbReference type="Pfam" id="PF07714">
    <property type="entry name" value="PK_Tyr_Ser-Thr"/>
    <property type="match status" value="1"/>
</dbReference>
<evidence type="ECO:0000256" key="8">
    <source>
        <dbReference type="ARBA" id="ARBA00023136"/>
    </source>
</evidence>
<dbReference type="InterPro" id="IPR013210">
    <property type="entry name" value="LRR_N_plant-typ"/>
</dbReference>
<keyword evidence="8 10" id="KW-0472">Membrane</keyword>
<evidence type="ECO:0000256" key="7">
    <source>
        <dbReference type="ARBA" id="ARBA00022989"/>
    </source>
</evidence>
<gene>
    <name evidence="12" type="ORF">QVD17_07640</name>
</gene>
<dbReference type="Gene3D" id="3.80.10.10">
    <property type="entry name" value="Ribonuclease Inhibitor"/>
    <property type="match status" value="1"/>
</dbReference>
<dbReference type="InterPro" id="IPR032675">
    <property type="entry name" value="LRR_dom_sf"/>
</dbReference>
<dbReference type="Pfam" id="PF00560">
    <property type="entry name" value="LRR_1"/>
    <property type="match status" value="3"/>
</dbReference>
<comment type="similarity">
    <text evidence="2">Belongs to the RLP family.</text>
</comment>
<evidence type="ECO:0000259" key="11">
    <source>
        <dbReference type="PROSITE" id="PS50011"/>
    </source>
</evidence>
<dbReference type="SUPFAM" id="SSF56112">
    <property type="entry name" value="Protein kinase-like (PK-like)"/>
    <property type="match status" value="1"/>
</dbReference>
<dbReference type="Pfam" id="PF08263">
    <property type="entry name" value="LRRNT_2"/>
    <property type="match status" value="1"/>
</dbReference>
<dbReference type="GO" id="GO:0016020">
    <property type="term" value="C:membrane"/>
    <property type="evidence" value="ECO:0007669"/>
    <property type="project" value="UniProtKB-SubCell"/>
</dbReference>
<dbReference type="InterPro" id="IPR001245">
    <property type="entry name" value="Ser-Thr/Tyr_kinase_cat_dom"/>
</dbReference>
<comment type="subcellular location">
    <subcellularLocation>
        <location evidence="1">Membrane</location>
        <topology evidence="1">Single-pass type I membrane protein</topology>
    </subcellularLocation>
</comment>
<dbReference type="Gene3D" id="1.10.510.10">
    <property type="entry name" value="Transferase(Phosphotransferase) domain 1"/>
    <property type="match status" value="1"/>
</dbReference>
<keyword evidence="7 10" id="KW-1133">Transmembrane helix</keyword>
<name>A0AAD8LIU6_TARER</name>
<evidence type="ECO:0000256" key="6">
    <source>
        <dbReference type="ARBA" id="ARBA00022737"/>
    </source>
</evidence>
<dbReference type="Gene3D" id="3.30.200.20">
    <property type="entry name" value="Phosphorylase Kinase, domain 1"/>
    <property type="match status" value="1"/>
</dbReference>
<dbReference type="AlphaFoldDB" id="A0AAD8LIU6"/>
<evidence type="ECO:0000313" key="12">
    <source>
        <dbReference type="EMBL" id="KAK1441609.1"/>
    </source>
</evidence>
<reference evidence="12" key="1">
    <citation type="journal article" date="2023" name="bioRxiv">
        <title>Improved chromosome-level genome assembly for marigold (Tagetes erecta).</title>
        <authorList>
            <person name="Jiang F."/>
            <person name="Yuan L."/>
            <person name="Wang S."/>
            <person name="Wang H."/>
            <person name="Xu D."/>
            <person name="Wang A."/>
            <person name="Fan W."/>
        </authorList>
    </citation>
    <scope>NUCLEOTIDE SEQUENCE</scope>
    <source>
        <strain evidence="12">WSJ</strain>
        <tissue evidence="12">Leaf</tissue>
    </source>
</reference>
<feature type="domain" description="Protein kinase" evidence="11">
    <location>
        <begin position="315"/>
        <end position="586"/>
    </location>
</feature>
<evidence type="ECO:0000256" key="9">
    <source>
        <dbReference type="ARBA" id="ARBA00023180"/>
    </source>
</evidence>
<evidence type="ECO:0000313" key="13">
    <source>
        <dbReference type="Proteomes" id="UP001229421"/>
    </source>
</evidence>
<dbReference type="PROSITE" id="PS50011">
    <property type="entry name" value="PROTEIN_KINASE_DOM"/>
    <property type="match status" value="1"/>
</dbReference>
<dbReference type="SUPFAM" id="SSF52058">
    <property type="entry name" value="L domain-like"/>
    <property type="match status" value="1"/>
</dbReference>
<dbReference type="PANTHER" id="PTHR48007:SF86">
    <property type="entry name" value="(WILD MALAYSIAN BANANA) HYPOTHETICAL PROTEIN"/>
    <property type="match status" value="1"/>
</dbReference>
<organism evidence="12 13">
    <name type="scientific">Tagetes erecta</name>
    <name type="common">African marigold</name>
    <dbReference type="NCBI Taxonomy" id="13708"/>
    <lineage>
        <taxon>Eukaryota</taxon>
        <taxon>Viridiplantae</taxon>
        <taxon>Streptophyta</taxon>
        <taxon>Embryophyta</taxon>
        <taxon>Tracheophyta</taxon>
        <taxon>Spermatophyta</taxon>
        <taxon>Magnoliopsida</taxon>
        <taxon>eudicotyledons</taxon>
        <taxon>Gunneridae</taxon>
        <taxon>Pentapetalae</taxon>
        <taxon>asterids</taxon>
        <taxon>campanulids</taxon>
        <taxon>Asterales</taxon>
        <taxon>Asteraceae</taxon>
        <taxon>Asteroideae</taxon>
        <taxon>Heliantheae alliance</taxon>
        <taxon>Tageteae</taxon>
        <taxon>Tagetes</taxon>
    </lineage>
</organism>
<evidence type="ECO:0000256" key="1">
    <source>
        <dbReference type="ARBA" id="ARBA00004479"/>
    </source>
</evidence>
<keyword evidence="6" id="KW-0677">Repeat</keyword>
<protein>
    <recommendedName>
        <fullName evidence="11">Protein kinase domain-containing protein</fullName>
    </recommendedName>
</protein>
<keyword evidence="9" id="KW-0325">Glycoprotein</keyword>
<keyword evidence="4 10" id="KW-0812">Transmembrane</keyword>
<comment type="caution">
    <text evidence="12">The sequence shown here is derived from an EMBL/GenBank/DDBJ whole genome shotgun (WGS) entry which is preliminary data.</text>
</comment>
<evidence type="ECO:0000256" key="4">
    <source>
        <dbReference type="ARBA" id="ARBA00022692"/>
    </source>
</evidence>
<dbReference type="Proteomes" id="UP001229421">
    <property type="component" value="Unassembled WGS sequence"/>
</dbReference>
<evidence type="ECO:0000256" key="3">
    <source>
        <dbReference type="ARBA" id="ARBA00022614"/>
    </source>
</evidence>
<dbReference type="EMBL" id="JAUHHV010000001">
    <property type="protein sequence ID" value="KAK1441609.1"/>
    <property type="molecule type" value="Genomic_DNA"/>
</dbReference>